<organism evidence="2">
    <name type="scientific">bioreactor metagenome</name>
    <dbReference type="NCBI Taxonomy" id="1076179"/>
    <lineage>
        <taxon>unclassified sequences</taxon>
        <taxon>metagenomes</taxon>
        <taxon>ecological metagenomes</taxon>
    </lineage>
</organism>
<dbReference type="EMBL" id="VSSQ01028723">
    <property type="protein sequence ID" value="MPM78553.1"/>
    <property type="molecule type" value="Genomic_DNA"/>
</dbReference>
<keyword evidence="1" id="KW-0812">Transmembrane</keyword>
<name>A0A645CNN0_9ZZZZ</name>
<feature type="transmembrane region" description="Helical" evidence="1">
    <location>
        <begin position="25"/>
        <end position="48"/>
    </location>
</feature>
<evidence type="ECO:0000313" key="2">
    <source>
        <dbReference type="EMBL" id="MPM78553.1"/>
    </source>
</evidence>
<accession>A0A645CNN0</accession>
<protein>
    <submittedName>
        <fullName evidence="2">Uncharacterized protein</fullName>
    </submittedName>
</protein>
<keyword evidence="1" id="KW-1133">Transmembrane helix</keyword>
<evidence type="ECO:0000256" key="1">
    <source>
        <dbReference type="SAM" id="Phobius"/>
    </source>
</evidence>
<dbReference type="AlphaFoldDB" id="A0A645CNN0"/>
<gene>
    <name evidence="2" type="ORF">SDC9_125564</name>
</gene>
<sequence>MGARFVETHITCNENIYSTQGRNSLFVSFTITVNIFFCYLSVQTIYVIGRNINIVKKVFFQKTIVTL</sequence>
<proteinExistence type="predicted"/>
<reference evidence="2" key="1">
    <citation type="submission" date="2019-08" db="EMBL/GenBank/DDBJ databases">
        <authorList>
            <person name="Kucharzyk K."/>
            <person name="Murdoch R.W."/>
            <person name="Higgins S."/>
            <person name="Loffler F."/>
        </authorList>
    </citation>
    <scope>NUCLEOTIDE SEQUENCE</scope>
</reference>
<comment type="caution">
    <text evidence="2">The sequence shown here is derived from an EMBL/GenBank/DDBJ whole genome shotgun (WGS) entry which is preliminary data.</text>
</comment>
<keyword evidence="1" id="KW-0472">Membrane</keyword>